<evidence type="ECO:0000313" key="1">
    <source>
        <dbReference type="EMBL" id="GIM78811.1"/>
    </source>
</evidence>
<dbReference type="InterPro" id="IPR029455">
    <property type="entry name" value="GHL15"/>
</dbReference>
<dbReference type="Proteomes" id="UP000680865">
    <property type="component" value="Unassembled WGS sequence"/>
</dbReference>
<reference evidence="1" key="1">
    <citation type="submission" date="2021-03" db="EMBL/GenBank/DDBJ databases">
        <title>Whole genome shotgun sequence of Actinoplanes consettensis NBRC 14913.</title>
        <authorList>
            <person name="Komaki H."/>
            <person name="Tamura T."/>
        </authorList>
    </citation>
    <scope>NUCLEOTIDE SEQUENCE</scope>
    <source>
        <strain evidence="1">NBRC 14913</strain>
    </source>
</reference>
<dbReference type="EMBL" id="BOQP01000035">
    <property type="protein sequence ID" value="GIM78811.1"/>
    <property type="molecule type" value="Genomic_DNA"/>
</dbReference>
<gene>
    <name evidence="1" type="ORF">Aco04nite_62340</name>
</gene>
<sequence>MQRRFGAWIRYGDPLLPGQVEFAIQHYATAILQPWEHEAAAALKRARPDMTVLVYKCLSSTRSYEPGPYFTSGWSYPEAIAVGEHLFAHRADGFSRIEWKNYPRHWQMAVWEPEYRERWIMNVVDELRGSVWDGVMADNDVYDDYYALEFPLAGGKELEDVRGALDTLVVDAGRALNGIGKILVPNIAESRREPGRWQRHAAHGGGYEEVWLAWEPDQHLDTADVLAQMDCLQGPGICIVRIATDGTDDHPNVLYGLAAFWVFGAGRNGTSFTATGHDQYSGTPTIGALDWDLGDPLTGIEQHDHVRYREFTFGWAATHIGPVNGPSVTVDVPAGLVDETGHPAPAVITLAPRRGVLLRRA</sequence>
<proteinExistence type="predicted"/>
<dbReference type="AlphaFoldDB" id="A0A919SUH6"/>
<protein>
    <submittedName>
        <fullName evidence="1">Uncharacterized protein</fullName>
    </submittedName>
</protein>
<dbReference type="RefSeq" id="WP_244876424.1">
    <property type="nucleotide sequence ID" value="NZ_BAAATW010000001.1"/>
</dbReference>
<comment type="caution">
    <text evidence="1">The sequence shown here is derived from an EMBL/GenBank/DDBJ whole genome shotgun (WGS) entry which is preliminary data.</text>
</comment>
<evidence type="ECO:0000313" key="2">
    <source>
        <dbReference type="Proteomes" id="UP000680865"/>
    </source>
</evidence>
<name>A0A919SUH6_9ACTN</name>
<accession>A0A919SUH6</accession>
<keyword evidence="2" id="KW-1185">Reference proteome</keyword>
<dbReference type="Pfam" id="PF14885">
    <property type="entry name" value="GHL15"/>
    <property type="match status" value="1"/>
</dbReference>
<organism evidence="1 2">
    <name type="scientific">Winogradskya consettensis</name>
    <dbReference type="NCBI Taxonomy" id="113560"/>
    <lineage>
        <taxon>Bacteria</taxon>
        <taxon>Bacillati</taxon>
        <taxon>Actinomycetota</taxon>
        <taxon>Actinomycetes</taxon>
        <taxon>Micromonosporales</taxon>
        <taxon>Micromonosporaceae</taxon>
        <taxon>Winogradskya</taxon>
    </lineage>
</organism>